<comment type="caution">
    <text evidence="19">The sequence shown here is derived from an EMBL/GenBank/DDBJ whole genome shotgun (WGS) entry which is preliminary data.</text>
</comment>
<dbReference type="InterPro" id="IPR017853">
    <property type="entry name" value="GH"/>
</dbReference>
<protein>
    <recommendedName>
        <fullName evidence="5 13">Malto-oligosyltrehalose trehalohydrolase</fullName>
        <shortName evidence="14">MTHase</shortName>
        <ecNumber evidence="4 13">3.2.1.141</ecNumber>
    </recommendedName>
    <alternativeName>
        <fullName evidence="11 14">4-alpha-D-((1-&gt;4)-alpha-D-glucano)trehalose trehalohydrolase</fullName>
    </alternativeName>
    <alternativeName>
        <fullName evidence="10 14">Maltooligosyl trehalose trehalohydrolase</fullName>
    </alternativeName>
</protein>
<dbReference type="EMBL" id="BSDR01000001">
    <property type="protein sequence ID" value="GLI34982.1"/>
    <property type="molecule type" value="Genomic_DNA"/>
</dbReference>
<evidence type="ECO:0000256" key="5">
    <source>
        <dbReference type="ARBA" id="ARBA00015938"/>
    </source>
</evidence>
<dbReference type="PANTHER" id="PTHR43651:SF11">
    <property type="entry name" value="MALTO-OLIGOSYLTREHALOSE TREHALOHYDROLASE"/>
    <property type="match status" value="1"/>
</dbReference>
<dbReference type="InterPro" id="IPR004193">
    <property type="entry name" value="Glyco_hydro_13_N"/>
</dbReference>
<evidence type="ECO:0000256" key="16">
    <source>
        <dbReference type="PIRSR" id="PIRSR006337-2"/>
    </source>
</evidence>
<dbReference type="SMART" id="SM00642">
    <property type="entry name" value="Aamy"/>
    <property type="match status" value="1"/>
</dbReference>
<dbReference type="AlphaFoldDB" id="A0A9W6FU97"/>
<feature type="domain" description="Glycosyl hydrolase family 13 catalytic" evidence="18">
    <location>
        <begin position="91"/>
        <end position="457"/>
    </location>
</feature>
<keyword evidence="7 14" id="KW-0378">Hydrolase</keyword>
<evidence type="ECO:0000313" key="20">
    <source>
        <dbReference type="Proteomes" id="UP001144372"/>
    </source>
</evidence>
<dbReference type="Gene3D" id="3.20.20.80">
    <property type="entry name" value="Glycosidases"/>
    <property type="match status" value="1"/>
</dbReference>
<evidence type="ECO:0000313" key="19">
    <source>
        <dbReference type="EMBL" id="GLI34982.1"/>
    </source>
</evidence>
<dbReference type="PIRSF" id="PIRSF006337">
    <property type="entry name" value="Trehalose_TreZ"/>
    <property type="match status" value="1"/>
</dbReference>
<evidence type="ECO:0000256" key="12">
    <source>
        <dbReference type="ARBA" id="ARBA00034013"/>
    </source>
</evidence>
<dbReference type="SUPFAM" id="SSF81296">
    <property type="entry name" value="E set domains"/>
    <property type="match status" value="1"/>
</dbReference>
<feature type="binding site" evidence="16">
    <location>
        <begin position="324"/>
        <end position="328"/>
    </location>
    <ligand>
        <name>substrate</name>
    </ligand>
</feature>
<comment type="pathway">
    <text evidence="2 14">Glycan biosynthesis; trehalose biosynthesis.</text>
</comment>
<sequence>MNVEVDIGAIHEGAGRCRFRLWAPFAERVDLHILSPHERLIPMQERDSGYFDLQLKGTEPGSLYCFRLNGERERPDPASRFQPLGVHGPSQVIEQQFGWEDESWKGIPLSDAIFYELHVGTFTPEGTFDAAISRLKELEDLGVNHLEIMPVGQFPGERNWGYDGVQPFAVQNSYGGPGGFKRFVNACHRHRIGVTLDVVYNHLGPEGNYLRDFGPYFTPKYRTPWGEAINFDDAHSDEVRNYFIQNAIYWFQYFHIDALRLDAVHAITDMSALPFLQELAERVEAFSVRNGRKRYLIAESDLNDAKLIRPRPEWGYGLDAQWSDDFHHSLHTLLTGERRGYYADFGKVEQLVHSMREGFVYSGQYSRFRKRRHGNSAVDRPAEQFIVASQNHDQVGNRMLGERLSTLISFEAEKVIAGALILAPAVPLLFMGQEYGEEAPFLYFVDHGDADLMAAVRKGRKEEFKDFLCKGEPPDPAGEETFLRSRLNWEKRAEGHHKVLLEFYKTLIRLRREIPALKALSRRRLDVHGLENGKILYVRRWCEGSEVVCLFSFNSKEVSLQAAEISFEGEWQKILDSSHEKWRGPGTSLPEKIRSPEVLVMRPHGLAVYRKIPEES</sequence>
<evidence type="ECO:0000256" key="9">
    <source>
        <dbReference type="ARBA" id="ARBA00023295"/>
    </source>
</evidence>
<evidence type="ECO:0000256" key="11">
    <source>
        <dbReference type="ARBA" id="ARBA00033284"/>
    </source>
</evidence>
<dbReference type="PANTHER" id="PTHR43651">
    <property type="entry name" value="1,4-ALPHA-GLUCAN-BRANCHING ENZYME"/>
    <property type="match status" value="1"/>
</dbReference>
<feature type="binding site" evidence="16">
    <location>
        <begin position="392"/>
        <end position="397"/>
    </location>
    <ligand>
        <name>substrate</name>
    </ligand>
</feature>
<keyword evidence="8" id="KW-0119">Carbohydrate metabolism</keyword>
<proteinExistence type="inferred from homology"/>
<evidence type="ECO:0000256" key="13">
    <source>
        <dbReference type="NCBIfam" id="TIGR02402"/>
    </source>
</evidence>
<dbReference type="Pfam" id="PF02922">
    <property type="entry name" value="CBM_48"/>
    <property type="match status" value="1"/>
</dbReference>
<comment type="subcellular location">
    <subcellularLocation>
        <location evidence="1 15">Cytoplasm</location>
    </subcellularLocation>
</comment>
<evidence type="ECO:0000256" key="15">
    <source>
        <dbReference type="PIRSR" id="PIRSR006337-1"/>
    </source>
</evidence>
<evidence type="ECO:0000259" key="18">
    <source>
        <dbReference type="SMART" id="SM00642"/>
    </source>
</evidence>
<dbReference type="InterPro" id="IPR012768">
    <property type="entry name" value="Trehalose_TreZ"/>
</dbReference>
<dbReference type="GO" id="GO:0033942">
    <property type="term" value="F:4-alpha-D-(1-&gt;4)-alpha-D-glucanotrehalose trehalohydrolase activity"/>
    <property type="evidence" value="ECO:0007669"/>
    <property type="project" value="UniProtKB-EC"/>
</dbReference>
<evidence type="ECO:0000256" key="4">
    <source>
        <dbReference type="ARBA" id="ARBA00012268"/>
    </source>
</evidence>
<dbReference type="Pfam" id="PF00128">
    <property type="entry name" value="Alpha-amylase"/>
    <property type="match status" value="1"/>
</dbReference>
<dbReference type="InterPro" id="IPR006047">
    <property type="entry name" value="GH13_cat_dom"/>
</dbReference>
<dbReference type="SUPFAM" id="SSF51445">
    <property type="entry name" value="(Trans)glycosidases"/>
    <property type="match status" value="1"/>
</dbReference>
<evidence type="ECO:0000256" key="7">
    <source>
        <dbReference type="ARBA" id="ARBA00022801"/>
    </source>
</evidence>
<evidence type="ECO:0000256" key="3">
    <source>
        <dbReference type="ARBA" id="ARBA00008061"/>
    </source>
</evidence>
<accession>A0A9W6FU97</accession>
<dbReference type="InterPro" id="IPR044901">
    <property type="entry name" value="Trehalose_TreZ_E-set_sf"/>
</dbReference>
<dbReference type="NCBIfam" id="TIGR02402">
    <property type="entry name" value="trehalose_TreZ"/>
    <property type="match status" value="1"/>
</dbReference>
<feature type="active site" description="Nucleophile" evidence="15">
    <location>
        <position position="262"/>
    </location>
</feature>
<evidence type="ECO:0000256" key="2">
    <source>
        <dbReference type="ARBA" id="ARBA00005199"/>
    </source>
</evidence>
<dbReference type="EC" id="3.2.1.141" evidence="4 13"/>
<gene>
    <name evidence="19" type="ORF">DAMNIGENAA_24150</name>
</gene>
<evidence type="ECO:0000256" key="6">
    <source>
        <dbReference type="ARBA" id="ARBA00022490"/>
    </source>
</evidence>
<dbReference type="RefSeq" id="WP_281794482.1">
    <property type="nucleotide sequence ID" value="NZ_BSDR01000001.1"/>
</dbReference>
<dbReference type="GO" id="GO:0005737">
    <property type="term" value="C:cytoplasm"/>
    <property type="evidence" value="ECO:0007669"/>
    <property type="project" value="UniProtKB-SubCell"/>
</dbReference>
<comment type="similarity">
    <text evidence="3 14">Belongs to the glycosyl hydrolase 13 family.</text>
</comment>
<feature type="binding site" evidence="16">
    <location>
        <begin position="260"/>
        <end position="265"/>
    </location>
    <ligand>
        <name>substrate</name>
    </ligand>
</feature>
<feature type="active site" description="Proton donor" evidence="15">
    <location>
        <position position="299"/>
    </location>
</feature>
<evidence type="ECO:0000256" key="10">
    <source>
        <dbReference type="ARBA" id="ARBA00032057"/>
    </source>
</evidence>
<dbReference type="GO" id="GO:0005992">
    <property type="term" value="P:trehalose biosynthetic process"/>
    <property type="evidence" value="ECO:0007669"/>
    <property type="project" value="UniProtKB-UniRule"/>
</dbReference>
<feature type="site" description="Transition state stabilizer" evidence="17">
    <location>
        <position position="393"/>
    </location>
</feature>
<dbReference type="Gene3D" id="1.10.10.760">
    <property type="entry name" value="E-set domains of sugar-utilizing enzymes"/>
    <property type="match status" value="1"/>
</dbReference>
<evidence type="ECO:0000256" key="17">
    <source>
        <dbReference type="PIRSR" id="PIRSR006337-3"/>
    </source>
</evidence>
<name>A0A9W6FU97_9BACT</name>
<evidence type="ECO:0000256" key="1">
    <source>
        <dbReference type="ARBA" id="ARBA00004496"/>
    </source>
</evidence>
<dbReference type="Gene3D" id="2.60.40.10">
    <property type="entry name" value="Immunoglobulins"/>
    <property type="match status" value="1"/>
</dbReference>
<keyword evidence="6" id="KW-0963">Cytoplasm</keyword>
<evidence type="ECO:0000256" key="8">
    <source>
        <dbReference type="ARBA" id="ARBA00023277"/>
    </source>
</evidence>
<keyword evidence="20" id="KW-1185">Reference proteome</keyword>
<comment type="catalytic activity">
    <reaction evidence="12 14">
        <text>hydrolysis of (1-&gt;4)-alpha-D-glucosidic linkage in 4-alpha-D-[(1-&gt;4)-alpha-D-glucanosyl]n trehalose to yield trehalose and (1-&gt;4)-alpha-D-glucan.</text>
        <dbReference type="EC" id="3.2.1.141"/>
    </reaction>
</comment>
<reference evidence="19" key="1">
    <citation type="submission" date="2022-12" db="EMBL/GenBank/DDBJ databases">
        <title>Reference genome sequencing for broad-spectrum identification of bacterial and archaeal isolates by mass spectrometry.</title>
        <authorList>
            <person name="Sekiguchi Y."/>
            <person name="Tourlousse D.M."/>
        </authorList>
    </citation>
    <scope>NUCLEOTIDE SEQUENCE</scope>
    <source>
        <strain evidence="19">ASRB1</strain>
    </source>
</reference>
<dbReference type="CDD" id="cd11325">
    <property type="entry name" value="AmyAc_GTHase"/>
    <property type="match status" value="1"/>
</dbReference>
<keyword evidence="9 14" id="KW-0326">Glycosidase</keyword>
<dbReference type="InterPro" id="IPR014756">
    <property type="entry name" value="Ig_E-set"/>
</dbReference>
<organism evidence="19 20">
    <name type="scientific">Desulforhabdus amnigena</name>
    <dbReference type="NCBI Taxonomy" id="40218"/>
    <lineage>
        <taxon>Bacteria</taxon>
        <taxon>Pseudomonadati</taxon>
        <taxon>Thermodesulfobacteriota</taxon>
        <taxon>Syntrophobacteria</taxon>
        <taxon>Syntrophobacterales</taxon>
        <taxon>Syntrophobacteraceae</taxon>
        <taxon>Desulforhabdus</taxon>
    </lineage>
</organism>
<dbReference type="Proteomes" id="UP001144372">
    <property type="component" value="Unassembled WGS sequence"/>
</dbReference>
<dbReference type="InterPro" id="IPR013783">
    <property type="entry name" value="Ig-like_fold"/>
</dbReference>
<evidence type="ECO:0000256" key="14">
    <source>
        <dbReference type="PIRNR" id="PIRNR006337"/>
    </source>
</evidence>
<dbReference type="CDD" id="cd02853">
    <property type="entry name" value="E_set_MTHase_like_N"/>
    <property type="match status" value="1"/>
</dbReference>